<accession>A0A0F9TCR8</accession>
<protein>
    <recommendedName>
        <fullName evidence="5">Cytochrome c domain-containing protein</fullName>
    </recommendedName>
</protein>
<feature type="domain" description="Cytochrome c" evidence="5">
    <location>
        <begin position="270"/>
        <end position="360"/>
    </location>
</feature>
<evidence type="ECO:0000256" key="2">
    <source>
        <dbReference type="ARBA" id="ARBA00022723"/>
    </source>
</evidence>
<dbReference type="GO" id="GO:0009055">
    <property type="term" value="F:electron transfer activity"/>
    <property type="evidence" value="ECO:0007669"/>
    <property type="project" value="InterPro"/>
</dbReference>
<reference evidence="6" key="1">
    <citation type="journal article" date="2015" name="Nature">
        <title>Complex archaea that bridge the gap between prokaryotes and eukaryotes.</title>
        <authorList>
            <person name="Spang A."/>
            <person name="Saw J.H."/>
            <person name="Jorgensen S.L."/>
            <person name="Zaremba-Niedzwiedzka K."/>
            <person name="Martijn J."/>
            <person name="Lind A.E."/>
            <person name="van Eijk R."/>
            <person name="Schleper C."/>
            <person name="Guy L."/>
            <person name="Ettema T.J."/>
        </authorList>
    </citation>
    <scope>NUCLEOTIDE SEQUENCE</scope>
</reference>
<feature type="transmembrane region" description="Helical" evidence="4">
    <location>
        <begin position="27"/>
        <end position="51"/>
    </location>
</feature>
<dbReference type="GO" id="GO:0046872">
    <property type="term" value="F:metal ion binding"/>
    <property type="evidence" value="ECO:0007669"/>
    <property type="project" value="UniProtKB-KW"/>
</dbReference>
<gene>
    <name evidence="6" type="ORF">LCGC14_0343930</name>
</gene>
<dbReference type="Pfam" id="PF02433">
    <property type="entry name" value="FixO"/>
    <property type="match status" value="1"/>
</dbReference>
<keyword evidence="4" id="KW-0812">Transmembrane</keyword>
<evidence type="ECO:0000256" key="3">
    <source>
        <dbReference type="ARBA" id="ARBA00023004"/>
    </source>
</evidence>
<feature type="domain" description="Cytochrome c" evidence="5">
    <location>
        <begin position="69"/>
        <end position="182"/>
    </location>
</feature>
<sequence>MDHANRIPEHPPYPAELLKTHRRRRMLMTPGMVAIGGLLAFFTVVFSVVVLPTATYKPQVSPNWLPLSDAQVAGRAIYLANGCVYCHSGFSRPQDVFVGSSALYARASQPGDYTGASQSPNTLGSIRTGPDMANEGGTHPDGWHRSHYWNPRSTTPMSVMQRFNFLSDEETDALIAYTQSQGGKLAALRYAATRTGNYLMRLNAGKAGVDDPDAPVADLVAELRQSGEFRESGTPMDKAPSGMSWMGIWHMNSFSRSYWLTDNPLEVNAENLMRGKATYLQRCSGCHGVEGDGKGPGAERLDVKPFDFTKATLADDSGTSSGMMYHRILTAGPGTAMENFGTRLSVADIWRTVMFLRTIPNGGLEETLPTVGMYARWKPPEGQLRYMQENPIEEIYAEPLPTDDPFMRAAHWIAPGMASNDLIYVGGKLPITLGRLAGVIRSQYDQAVKTAHAEATARGEEISSLEDLQSTKGLVFYGP</sequence>
<dbReference type="GO" id="GO:0020037">
    <property type="term" value="F:heme binding"/>
    <property type="evidence" value="ECO:0007669"/>
    <property type="project" value="InterPro"/>
</dbReference>
<evidence type="ECO:0000259" key="5">
    <source>
        <dbReference type="PROSITE" id="PS51007"/>
    </source>
</evidence>
<evidence type="ECO:0000313" key="6">
    <source>
        <dbReference type="EMBL" id="KKN79065.1"/>
    </source>
</evidence>
<dbReference type="EMBL" id="LAZR01000253">
    <property type="protein sequence ID" value="KKN79065.1"/>
    <property type="molecule type" value="Genomic_DNA"/>
</dbReference>
<dbReference type="Gene3D" id="1.10.760.10">
    <property type="entry name" value="Cytochrome c-like domain"/>
    <property type="match status" value="2"/>
</dbReference>
<keyword evidence="3" id="KW-0408">Iron</keyword>
<dbReference type="SUPFAM" id="SSF46626">
    <property type="entry name" value="Cytochrome c"/>
    <property type="match status" value="2"/>
</dbReference>
<name>A0A0F9TCR8_9ZZZZ</name>
<keyword evidence="1" id="KW-0349">Heme</keyword>
<organism evidence="6">
    <name type="scientific">marine sediment metagenome</name>
    <dbReference type="NCBI Taxonomy" id="412755"/>
    <lineage>
        <taxon>unclassified sequences</taxon>
        <taxon>metagenomes</taxon>
        <taxon>ecological metagenomes</taxon>
    </lineage>
</organism>
<dbReference type="InterPro" id="IPR036909">
    <property type="entry name" value="Cyt_c-like_dom_sf"/>
</dbReference>
<dbReference type="Pfam" id="PF13442">
    <property type="entry name" value="Cytochrome_CBB3"/>
    <property type="match status" value="1"/>
</dbReference>
<dbReference type="PROSITE" id="PS51007">
    <property type="entry name" value="CYTC"/>
    <property type="match status" value="2"/>
</dbReference>
<keyword evidence="4" id="KW-1133">Transmembrane helix</keyword>
<comment type="caution">
    <text evidence="6">The sequence shown here is derived from an EMBL/GenBank/DDBJ whole genome shotgun (WGS) entry which is preliminary data.</text>
</comment>
<evidence type="ECO:0000256" key="1">
    <source>
        <dbReference type="ARBA" id="ARBA00022617"/>
    </source>
</evidence>
<keyword evidence="2" id="KW-0479">Metal-binding</keyword>
<keyword evidence="4" id="KW-0472">Membrane</keyword>
<dbReference type="InterPro" id="IPR003468">
    <property type="entry name" value="Cyt_c_oxidase_monohaem-su/FixO"/>
</dbReference>
<evidence type="ECO:0000256" key="4">
    <source>
        <dbReference type="SAM" id="Phobius"/>
    </source>
</evidence>
<dbReference type="InterPro" id="IPR009056">
    <property type="entry name" value="Cyt_c-like_dom"/>
</dbReference>
<proteinExistence type="predicted"/>
<dbReference type="AlphaFoldDB" id="A0A0F9TCR8"/>